<proteinExistence type="predicted"/>
<evidence type="ECO:0000313" key="1">
    <source>
        <dbReference type="EMBL" id="SBW80622.1"/>
    </source>
</evidence>
<dbReference type="RefSeq" id="WP_026139963.1">
    <property type="nucleotide sequence ID" value="NZ_AOUH01000016.1"/>
</dbReference>
<protein>
    <submittedName>
        <fullName evidence="1">ATPase</fullName>
    </submittedName>
</protein>
<organism evidence="1 2">
    <name type="scientific">Pseudomonas veronii 1YdBTEX2</name>
    <dbReference type="NCBI Taxonomy" id="1295141"/>
    <lineage>
        <taxon>Bacteria</taxon>
        <taxon>Pseudomonadati</taxon>
        <taxon>Pseudomonadota</taxon>
        <taxon>Gammaproteobacteria</taxon>
        <taxon>Pseudomonadales</taxon>
        <taxon>Pseudomonadaceae</taxon>
        <taxon>Pseudomonas</taxon>
    </lineage>
</organism>
<reference evidence="2" key="1">
    <citation type="submission" date="2016-07" db="EMBL/GenBank/DDBJ databases">
        <authorList>
            <person name="Florea S."/>
            <person name="Webb J.S."/>
            <person name="Jaromczyk J."/>
            <person name="Schardl C.L."/>
        </authorList>
    </citation>
    <scope>NUCLEOTIDE SEQUENCE [LARGE SCALE GENOMIC DNA]</scope>
    <source>
        <strain evidence="2">1YdBTEX2</strain>
    </source>
</reference>
<dbReference type="Proteomes" id="UP000245431">
    <property type="component" value="Chromosome PVE_r1"/>
</dbReference>
<gene>
    <name evidence="1" type="ORF">PVE_R1G2738</name>
</gene>
<dbReference type="GeneID" id="47556962"/>
<sequence length="214" mass="23699">MRTFIQLALMTLMMSTVVMINPVIADELRAGHLLSLGASVDSLRHEQSVGVLYSENTVDNLSYLERYHATALNGARDALDGRIRAAFVNSSDPELAIDWLMNSLQGTFLSVTVYDTLDALVQAHPDVVVMLDTHNQLLTPRNDLVEAHFIARFYDADLQYIAKAEGSVHKQVPSVWTHDKAAPEIAAQIEQQRDVQLDALKQFDASLKALVRAG</sequence>
<dbReference type="AlphaFoldDB" id="A0A1D3JX79"/>
<dbReference type="EMBL" id="LT599583">
    <property type="protein sequence ID" value="SBW80622.1"/>
    <property type="molecule type" value="Genomic_DNA"/>
</dbReference>
<evidence type="ECO:0000313" key="2">
    <source>
        <dbReference type="Proteomes" id="UP000245431"/>
    </source>
</evidence>
<name>A0A1D3JX79_PSEVE</name>
<accession>A0A1D3JX79</accession>